<feature type="transmembrane region" description="Helical" evidence="9">
    <location>
        <begin position="295"/>
        <end position="319"/>
    </location>
</feature>
<comment type="caution">
    <text evidence="10">The sequence shown here is derived from an EMBL/GenBank/DDBJ whole genome shotgun (WGS) entry which is preliminary data.</text>
</comment>
<evidence type="ECO:0000256" key="2">
    <source>
        <dbReference type="ARBA" id="ARBA00009261"/>
    </source>
</evidence>
<dbReference type="Gene3D" id="1.20.1740.10">
    <property type="entry name" value="Amino acid/polyamine transporter I"/>
    <property type="match status" value="1"/>
</dbReference>
<evidence type="ECO:0000313" key="11">
    <source>
        <dbReference type="Proteomes" id="UP000036867"/>
    </source>
</evidence>
<dbReference type="PRINTS" id="PR00175">
    <property type="entry name" value="NAALASMPORT"/>
</dbReference>
<keyword evidence="11" id="KW-1185">Reference proteome</keyword>
<comment type="similarity">
    <text evidence="2 9">Belongs to the alanine or glycine:cation symporter (AGCS) (TC 2.A.25) family.</text>
</comment>
<keyword evidence="3 9" id="KW-0813">Transport</keyword>
<proteinExistence type="inferred from homology"/>
<feature type="transmembrane region" description="Helical" evidence="9">
    <location>
        <begin position="235"/>
        <end position="258"/>
    </location>
</feature>
<gene>
    <name evidence="10" type="ORF">AMD00_09105</name>
</gene>
<keyword evidence="5 9" id="KW-0812">Transmembrane</keyword>
<dbReference type="PANTHER" id="PTHR30330">
    <property type="entry name" value="AGSS FAMILY TRANSPORTER, SODIUM-ALANINE"/>
    <property type="match status" value="1"/>
</dbReference>
<feature type="transmembrane region" description="Helical" evidence="9">
    <location>
        <begin position="171"/>
        <end position="192"/>
    </location>
</feature>
<evidence type="ECO:0000256" key="4">
    <source>
        <dbReference type="ARBA" id="ARBA00022475"/>
    </source>
</evidence>
<evidence type="ECO:0000256" key="5">
    <source>
        <dbReference type="ARBA" id="ARBA00022692"/>
    </source>
</evidence>
<dbReference type="STRING" id="263475.AMD00_09105"/>
<dbReference type="PATRIC" id="fig|263475.3.peg.2281"/>
<keyword evidence="8 9" id="KW-0472">Membrane</keyword>
<dbReference type="Proteomes" id="UP000036867">
    <property type="component" value="Unassembled WGS sequence"/>
</dbReference>
<keyword evidence="7 9" id="KW-1133">Transmembrane helix</keyword>
<dbReference type="NCBIfam" id="TIGR00835">
    <property type="entry name" value="agcS"/>
    <property type="match status" value="1"/>
</dbReference>
<comment type="subcellular location">
    <subcellularLocation>
        <location evidence="1 9">Cell membrane</location>
        <topology evidence="1 9">Multi-pass membrane protein</topology>
    </subcellularLocation>
</comment>
<dbReference type="GeneID" id="301136265"/>
<dbReference type="EMBL" id="LILB01000001">
    <property type="protein sequence ID" value="KOO52531.1"/>
    <property type="molecule type" value="Genomic_DNA"/>
</dbReference>
<feature type="transmembrane region" description="Helical" evidence="9">
    <location>
        <begin position="16"/>
        <end position="35"/>
    </location>
</feature>
<dbReference type="FunFam" id="1.20.1740.10:FF:000004">
    <property type="entry name" value="Sodium:alanine symporter family protein"/>
    <property type="match status" value="1"/>
</dbReference>
<feature type="transmembrane region" description="Helical" evidence="9">
    <location>
        <begin position="422"/>
        <end position="445"/>
    </location>
</feature>
<evidence type="ECO:0000256" key="9">
    <source>
        <dbReference type="RuleBase" id="RU363064"/>
    </source>
</evidence>
<dbReference type="Pfam" id="PF01235">
    <property type="entry name" value="Na_Ala_symp"/>
    <property type="match status" value="1"/>
</dbReference>
<accession>A0A0M0LNG2</accession>
<dbReference type="GO" id="GO:0005886">
    <property type="term" value="C:plasma membrane"/>
    <property type="evidence" value="ECO:0007669"/>
    <property type="project" value="UniProtKB-SubCell"/>
</dbReference>
<sequence>MESFVSLLNDFLWGPWMIYGILAVGLLFSIITRFLQVRLIKDMCVLMFKGEKSKKGISSFQAMSIALSGRVGTGNIAGTATAIAFGGPGAVFWMWAIAFIGAATAYVESTLAQIYKEEKDDQYRGGPAFYIEKGLGKKSFGIVFAVIALIAMAVLMPGVQTNAIAGAMESAFGIKMWISGLIIVVLLAIIIIGGIKSIAKVAQYVVPFMAIAYILMALVIILMNISEVPAVFKLIFANAFALDSTFGGIIGAAIAWGVKRGIYSNEAGQGTGAHPAAAAEVSHPAKQGIVQAASVYIDTLLVCSATAFMILFTGTFNVYDEANATYLHQGDFGKGIVASNIEAGAAYTQYAVDSALPGFGSEFVAIALFFFAFTTVMAYYYIAETNISYLFKGKAEKLWIWVMKFVFLAAVFYGTVKTSTIAWALGDVGLGLMVWVNVIGILFIMKPALLALKDYEAQKKQGKDPVFNPEQLGIKNADFWVNYNKNKKSE</sequence>
<dbReference type="RefSeq" id="WP_053416694.1">
    <property type="nucleotide sequence ID" value="NZ_JBNNUL010000001.1"/>
</dbReference>
<dbReference type="InterPro" id="IPR001463">
    <property type="entry name" value="Na/Ala_symport"/>
</dbReference>
<evidence type="ECO:0000256" key="1">
    <source>
        <dbReference type="ARBA" id="ARBA00004651"/>
    </source>
</evidence>
<dbReference type="PANTHER" id="PTHR30330:SF7">
    <property type="entry name" value="SODIUM_PROTON-DEPENDENT ALANINE CARRIER PROTEIN YRBD-RELATED"/>
    <property type="match status" value="1"/>
</dbReference>
<name>A0A0M0LNG2_9BACL</name>
<evidence type="ECO:0000256" key="7">
    <source>
        <dbReference type="ARBA" id="ARBA00022989"/>
    </source>
</evidence>
<dbReference type="GO" id="GO:0005283">
    <property type="term" value="F:amino acid:sodium symporter activity"/>
    <property type="evidence" value="ECO:0007669"/>
    <property type="project" value="InterPro"/>
</dbReference>
<feature type="transmembrane region" description="Helical" evidence="9">
    <location>
        <begin position="140"/>
        <end position="159"/>
    </location>
</feature>
<feature type="transmembrane region" description="Helical" evidence="9">
    <location>
        <begin position="204"/>
        <end position="223"/>
    </location>
</feature>
<feature type="transmembrane region" description="Helical" evidence="9">
    <location>
        <begin position="363"/>
        <end position="382"/>
    </location>
</feature>
<evidence type="ECO:0000256" key="8">
    <source>
        <dbReference type="ARBA" id="ARBA00023136"/>
    </source>
</evidence>
<feature type="transmembrane region" description="Helical" evidence="9">
    <location>
        <begin position="56"/>
        <end position="77"/>
    </location>
</feature>
<reference evidence="11" key="1">
    <citation type="submission" date="2015-08" db="EMBL/GenBank/DDBJ databases">
        <title>Fjat-10028 dsm 16317.</title>
        <authorList>
            <person name="Liu B."/>
            <person name="Wang J."/>
            <person name="Zhu Y."/>
            <person name="Liu G."/>
            <person name="Chen Q."/>
            <person name="Chen Z."/>
            <person name="Lan J."/>
            <person name="Che J."/>
            <person name="Ge C."/>
            <person name="Shi H."/>
            <person name="Pan Z."/>
            <person name="Liu X."/>
        </authorList>
    </citation>
    <scope>NUCLEOTIDE SEQUENCE [LARGE SCALE GENOMIC DNA]</scope>
    <source>
        <strain evidence="11">DSM 16317</strain>
    </source>
</reference>
<keyword evidence="4 9" id="KW-1003">Cell membrane</keyword>
<protein>
    <submittedName>
        <fullName evidence="10">Sodium:alanine symporter</fullName>
    </submittedName>
</protein>
<feature type="transmembrane region" description="Helical" evidence="9">
    <location>
        <begin position="83"/>
        <end position="107"/>
    </location>
</feature>
<keyword evidence="6 9" id="KW-0769">Symport</keyword>
<evidence type="ECO:0000256" key="3">
    <source>
        <dbReference type="ARBA" id="ARBA00022448"/>
    </source>
</evidence>
<dbReference type="AlphaFoldDB" id="A0A0M0LNG2"/>
<feature type="transmembrane region" description="Helical" evidence="9">
    <location>
        <begin position="398"/>
        <end position="416"/>
    </location>
</feature>
<evidence type="ECO:0000256" key="6">
    <source>
        <dbReference type="ARBA" id="ARBA00022847"/>
    </source>
</evidence>
<organism evidence="10 11">
    <name type="scientific">Viridibacillus arvi</name>
    <dbReference type="NCBI Taxonomy" id="263475"/>
    <lineage>
        <taxon>Bacteria</taxon>
        <taxon>Bacillati</taxon>
        <taxon>Bacillota</taxon>
        <taxon>Bacilli</taxon>
        <taxon>Bacillales</taxon>
        <taxon>Caryophanaceae</taxon>
        <taxon>Viridibacillus</taxon>
    </lineage>
</organism>
<evidence type="ECO:0000313" key="10">
    <source>
        <dbReference type="EMBL" id="KOO52531.1"/>
    </source>
</evidence>